<organism evidence="9 10">
    <name type="scientific">Thanatephorus cucumeris (strain AG1-IA)</name>
    <name type="common">Rice sheath blight fungus</name>
    <name type="synonym">Rhizoctonia solani</name>
    <dbReference type="NCBI Taxonomy" id="983506"/>
    <lineage>
        <taxon>Eukaryota</taxon>
        <taxon>Fungi</taxon>
        <taxon>Dikarya</taxon>
        <taxon>Basidiomycota</taxon>
        <taxon>Agaricomycotina</taxon>
        <taxon>Agaricomycetes</taxon>
        <taxon>Cantharellales</taxon>
        <taxon>Ceratobasidiaceae</taxon>
        <taxon>Rhizoctonia</taxon>
        <taxon>Rhizoctonia solani AG-1</taxon>
    </lineage>
</organism>
<dbReference type="HOGENOM" id="CLU_328776_0_0_1"/>
<dbReference type="Gene3D" id="3.40.50.720">
    <property type="entry name" value="NAD(P)-binding Rossmann-like Domain"/>
    <property type="match status" value="1"/>
</dbReference>
<keyword evidence="4 7" id="KW-1133">Transmembrane helix</keyword>
<gene>
    <name evidence="9" type="ORF">AG1IA_06854</name>
</gene>
<evidence type="ECO:0000313" key="10">
    <source>
        <dbReference type="Proteomes" id="UP000011668"/>
    </source>
</evidence>
<comment type="caution">
    <text evidence="9">The sequence shown here is derived from an EMBL/GenBank/DDBJ whole genome shotgun (WGS) entry which is preliminary data.</text>
</comment>
<protein>
    <submittedName>
        <fullName evidence="9">Short-chain dehydrogenase</fullName>
    </submittedName>
</protein>
<keyword evidence="6 7" id="KW-0472">Membrane</keyword>
<dbReference type="STRING" id="983506.L8WRV3"/>
<accession>L8WRV3</accession>
<keyword evidence="5" id="KW-0560">Oxidoreductase</keyword>
<dbReference type="InterPro" id="IPR032805">
    <property type="entry name" value="Wax_synthase_dom"/>
</dbReference>
<feature type="transmembrane region" description="Helical" evidence="7">
    <location>
        <begin position="495"/>
        <end position="513"/>
    </location>
</feature>
<evidence type="ECO:0000259" key="8">
    <source>
        <dbReference type="Pfam" id="PF13813"/>
    </source>
</evidence>
<name>L8WRV3_THACA</name>
<evidence type="ECO:0000256" key="7">
    <source>
        <dbReference type="SAM" id="Phobius"/>
    </source>
</evidence>
<evidence type="ECO:0000256" key="2">
    <source>
        <dbReference type="ARBA" id="ARBA00006484"/>
    </source>
</evidence>
<dbReference type="SUPFAM" id="SSF51735">
    <property type="entry name" value="NAD(P)-binding Rossmann-fold domains"/>
    <property type="match status" value="1"/>
</dbReference>
<dbReference type="PANTHER" id="PTHR42901:SF1">
    <property type="entry name" value="ALCOHOL DEHYDROGENASE"/>
    <property type="match status" value="1"/>
</dbReference>
<sequence length="874" mass="97314">MLPDPIMNNVDSPFPKTMNTVATVIGGSSRIRNYVRRILIEILDCKLIRNISALGTLSHSISRIVPTTQYLTHSRNMSVFNASRLQNKTVLITGASGGIGEATAILFAKAGSNVILAARRTEVLAKVKAACETAYKESGIQTGGKFAAIKLDVSDKNAVANLWNDVPQELRDVDILVNNAGFVLGVERVGDINPNDIEAMFATNVLGLISVTQALIKGESDSPTMTRAWNKLSQISRSARRDTLLTLDLWPEGNLTLEVQSSRSHAVSAFTGSLMRELVDTPIRVTEIQPYANTSYSLNRTNATYSSGMVETDFSVTRYRGDKTAADKVYAGLQPCEYSRRISQNLGSLNIAQSFVLFVPVVAEDIAEEIVWAAARPPHVNLAQVYVLPVNQASATLNYRATHQLTKPEPSTGGFVRAGLKADNQIRGHHSNQGTKYSLQRHTRDRDFFEYTSIAENRSYMQTRQTARTRDRDRASAYYTFSLPRQHGDRPPANIHLTIGIHFLLAALYTLTITSHPRAFTLVRIVLGIPAGGVDIGLAVVGLYGIMRVIDTCIVDLLVGVHTPPRWVVDGKVLPLPTSFFGRLGYSIDYLLSLRGTSIFKNTTWDWIVPSTKRRMPSPKTSRLVFLASASWSLFKQYLIYDALDTLNKSRIWDNRLPHPITDGGLNIFEQLTFAFSVCAGTALSISFPATMVAIFAVACGAPVEAWPPMFDAPFSAVSLADFWTRRWHSLFRRVFDRLSLGIIHGLEKIHAPLPSHLRKTLRAILIFALSATLHLFLMYRLPISDTHHHPSFLDRSTLFFFLSQPFALLVEKTVIEPLSGGNIWVTRCWAWGWLLCSGRWWADVWVRRGLWDPKEKVVGYSVARRLLKGTWSP</sequence>
<dbReference type="EMBL" id="AFRT01001903">
    <property type="protein sequence ID" value="ELU39114.1"/>
    <property type="molecule type" value="Genomic_DNA"/>
</dbReference>
<feature type="transmembrane region" description="Helical" evidence="7">
    <location>
        <begin position="525"/>
        <end position="546"/>
    </location>
</feature>
<dbReference type="Pfam" id="PF13813">
    <property type="entry name" value="MBOAT_2"/>
    <property type="match status" value="1"/>
</dbReference>
<feature type="domain" description="Wax synthase" evidence="8">
    <location>
        <begin position="707"/>
        <end position="802"/>
    </location>
</feature>
<dbReference type="InterPro" id="IPR036291">
    <property type="entry name" value="NAD(P)-bd_dom_sf"/>
</dbReference>
<comment type="subcellular location">
    <subcellularLocation>
        <location evidence="1">Membrane</location>
        <topology evidence="1">Multi-pass membrane protein</topology>
    </subcellularLocation>
</comment>
<evidence type="ECO:0000256" key="6">
    <source>
        <dbReference type="ARBA" id="ARBA00023136"/>
    </source>
</evidence>
<dbReference type="PRINTS" id="PR00081">
    <property type="entry name" value="GDHRDH"/>
</dbReference>
<comment type="similarity">
    <text evidence="2">Belongs to the short-chain dehydrogenases/reductases (SDR) family.</text>
</comment>
<dbReference type="PANTHER" id="PTHR42901">
    <property type="entry name" value="ALCOHOL DEHYDROGENASE"/>
    <property type="match status" value="1"/>
</dbReference>
<dbReference type="Pfam" id="PF00106">
    <property type="entry name" value="adh_short"/>
    <property type="match status" value="1"/>
</dbReference>
<evidence type="ECO:0000313" key="9">
    <source>
        <dbReference type="EMBL" id="ELU39114.1"/>
    </source>
</evidence>
<dbReference type="GO" id="GO:0016491">
    <property type="term" value="F:oxidoreductase activity"/>
    <property type="evidence" value="ECO:0007669"/>
    <property type="project" value="UniProtKB-KW"/>
</dbReference>
<reference evidence="9 10" key="1">
    <citation type="journal article" date="2013" name="Nat. Commun.">
        <title>The evolution and pathogenic mechanisms of the rice sheath blight pathogen.</title>
        <authorList>
            <person name="Zheng A."/>
            <person name="Lin R."/>
            <person name="Xu L."/>
            <person name="Qin P."/>
            <person name="Tang C."/>
            <person name="Ai P."/>
            <person name="Zhang D."/>
            <person name="Liu Y."/>
            <person name="Sun Z."/>
            <person name="Feng H."/>
            <person name="Wang Y."/>
            <person name="Chen Y."/>
            <person name="Liang X."/>
            <person name="Fu R."/>
            <person name="Li Q."/>
            <person name="Zhang J."/>
            <person name="Yu X."/>
            <person name="Xie Z."/>
            <person name="Ding L."/>
            <person name="Guan P."/>
            <person name="Tang J."/>
            <person name="Liang Y."/>
            <person name="Wang S."/>
            <person name="Deng Q."/>
            <person name="Li S."/>
            <person name="Zhu J."/>
            <person name="Wang L."/>
            <person name="Liu H."/>
            <person name="Li P."/>
        </authorList>
    </citation>
    <scope>NUCLEOTIDE SEQUENCE [LARGE SCALE GENOMIC DNA]</scope>
    <source>
        <strain evidence="10">AG-1 IA</strain>
    </source>
</reference>
<dbReference type="InterPro" id="IPR002347">
    <property type="entry name" value="SDR_fam"/>
</dbReference>
<dbReference type="GO" id="GO:0016020">
    <property type="term" value="C:membrane"/>
    <property type="evidence" value="ECO:0007669"/>
    <property type="project" value="UniProtKB-SubCell"/>
</dbReference>
<evidence type="ECO:0000256" key="4">
    <source>
        <dbReference type="ARBA" id="ARBA00022989"/>
    </source>
</evidence>
<dbReference type="AlphaFoldDB" id="L8WRV3"/>
<evidence type="ECO:0000256" key="5">
    <source>
        <dbReference type="ARBA" id="ARBA00023002"/>
    </source>
</evidence>
<keyword evidence="10" id="KW-1185">Reference proteome</keyword>
<dbReference type="OrthoDB" id="6251714at2759"/>
<proteinExistence type="inferred from homology"/>
<dbReference type="Proteomes" id="UP000011668">
    <property type="component" value="Unassembled WGS sequence"/>
</dbReference>
<evidence type="ECO:0000256" key="1">
    <source>
        <dbReference type="ARBA" id="ARBA00004141"/>
    </source>
</evidence>
<keyword evidence="3 7" id="KW-0812">Transmembrane</keyword>
<evidence type="ECO:0000256" key="3">
    <source>
        <dbReference type="ARBA" id="ARBA00022692"/>
    </source>
</evidence>